<comment type="subcellular location">
    <subcellularLocation>
        <location evidence="3">Cytoplasm</location>
    </subcellularLocation>
</comment>
<dbReference type="Gene3D" id="2.30.22.10">
    <property type="entry name" value="Head domain of nucleotide exchange factor GrpE"/>
    <property type="match status" value="1"/>
</dbReference>
<evidence type="ECO:0000256" key="4">
    <source>
        <dbReference type="RuleBase" id="RU004478"/>
    </source>
</evidence>
<sequence>MDTLDNEAQKTDSLDIEALKKERDDYLNGWRRAQADLINFKKEMQEKISDVLKFSVESMIKDFLIIMGDFDRAIKNGVDEDGIKSIKDKIEKSLEKQGVKKINSVLEKFDPRFHEAVSEIEDPQKESQTIVEEIQPGFMLYEKVILPAKVVIIK</sequence>
<reference evidence="5 6" key="1">
    <citation type="submission" date="2017-09" db="EMBL/GenBank/DDBJ databases">
        <title>Depth-based differentiation of microbial function through sediment-hosted aquifers and enrichment of novel symbionts in the deep terrestrial subsurface.</title>
        <authorList>
            <person name="Probst A.J."/>
            <person name="Ladd B."/>
            <person name="Jarett J.K."/>
            <person name="Geller-Mcgrath D.E."/>
            <person name="Sieber C.M."/>
            <person name="Emerson J.B."/>
            <person name="Anantharaman K."/>
            <person name="Thomas B.C."/>
            <person name="Malmstrom R."/>
            <person name="Stieglmeier M."/>
            <person name="Klingl A."/>
            <person name="Woyke T."/>
            <person name="Ryan C.M."/>
            <person name="Banfield J.F."/>
        </authorList>
    </citation>
    <scope>NUCLEOTIDE SEQUENCE [LARGE SCALE GENOMIC DNA]</scope>
    <source>
        <strain evidence="5">CG11_big_fil_rev_8_21_14_0_20_35_14</strain>
    </source>
</reference>
<evidence type="ECO:0000256" key="3">
    <source>
        <dbReference type="HAMAP-Rule" id="MF_01151"/>
    </source>
</evidence>
<dbReference type="AlphaFoldDB" id="A0A2H0N8L7"/>
<keyword evidence="3" id="KW-0346">Stress response</keyword>
<dbReference type="GO" id="GO:0051082">
    <property type="term" value="F:unfolded protein binding"/>
    <property type="evidence" value="ECO:0007669"/>
    <property type="project" value="TreeGrafter"/>
</dbReference>
<comment type="function">
    <text evidence="3">Participates actively in the response to hyperosmotic and heat shock by preventing the aggregation of stress-denatured proteins, in association with DnaK and GrpE. It is the nucleotide exchange factor for DnaK and may function as a thermosensor. Unfolded proteins bind initially to DnaJ; upon interaction with the DnaJ-bound protein, DnaK hydrolyzes its bound ATP, resulting in the formation of a stable complex. GrpE releases ADP from DnaK; ATP binding to DnaK triggers the release of the substrate protein, thus completing the reaction cycle. Several rounds of ATP-dependent interactions between DnaJ, DnaK and GrpE are required for fully efficient folding.</text>
</comment>
<protein>
    <recommendedName>
        <fullName evidence="3">Protein GrpE</fullName>
    </recommendedName>
    <alternativeName>
        <fullName evidence="3">HSP-70 cofactor</fullName>
    </alternativeName>
</protein>
<dbReference type="InterPro" id="IPR000740">
    <property type="entry name" value="GrpE"/>
</dbReference>
<comment type="caution">
    <text evidence="5">The sequence shown here is derived from an EMBL/GenBank/DDBJ whole genome shotgun (WGS) entry which is preliminary data.</text>
</comment>
<dbReference type="GO" id="GO:0000774">
    <property type="term" value="F:adenyl-nucleotide exchange factor activity"/>
    <property type="evidence" value="ECO:0007669"/>
    <property type="project" value="InterPro"/>
</dbReference>
<dbReference type="CDD" id="cd00446">
    <property type="entry name" value="GrpE"/>
    <property type="match status" value="1"/>
</dbReference>
<dbReference type="GO" id="GO:0051087">
    <property type="term" value="F:protein-folding chaperone binding"/>
    <property type="evidence" value="ECO:0007669"/>
    <property type="project" value="InterPro"/>
</dbReference>
<comment type="subunit">
    <text evidence="3">Homodimer.</text>
</comment>
<dbReference type="GO" id="GO:0042803">
    <property type="term" value="F:protein homodimerization activity"/>
    <property type="evidence" value="ECO:0007669"/>
    <property type="project" value="InterPro"/>
</dbReference>
<dbReference type="EMBL" id="PCWO01000002">
    <property type="protein sequence ID" value="PIR05238.1"/>
    <property type="molecule type" value="Genomic_DNA"/>
</dbReference>
<comment type="similarity">
    <text evidence="1 3 4">Belongs to the GrpE family.</text>
</comment>
<dbReference type="SUPFAM" id="SSF58014">
    <property type="entry name" value="Coiled-coil domain of nucleotide exchange factor GrpE"/>
    <property type="match status" value="1"/>
</dbReference>
<dbReference type="InterPro" id="IPR009012">
    <property type="entry name" value="GrpE_head"/>
</dbReference>
<accession>A0A2H0N8L7</accession>
<dbReference type="PANTHER" id="PTHR21237">
    <property type="entry name" value="GRPE PROTEIN"/>
    <property type="match status" value="1"/>
</dbReference>
<organism evidence="5 6">
    <name type="scientific">Candidatus Liptonbacteria bacterium CG11_big_fil_rev_8_21_14_0_20_35_14</name>
    <dbReference type="NCBI Taxonomy" id="1974634"/>
    <lineage>
        <taxon>Bacteria</taxon>
        <taxon>Candidatus Liptoniibacteriota</taxon>
    </lineage>
</organism>
<dbReference type="PRINTS" id="PR00773">
    <property type="entry name" value="GRPEPROTEIN"/>
</dbReference>
<dbReference type="SUPFAM" id="SSF51064">
    <property type="entry name" value="Head domain of nucleotide exchange factor GrpE"/>
    <property type="match status" value="1"/>
</dbReference>
<dbReference type="Proteomes" id="UP000229893">
    <property type="component" value="Unassembled WGS sequence"/>
</dbReference>
<name>A0A2H0N8L7_9BACT</name>
<dbReference type="PANTHER" id="PTHR21237:SF23">
    <property type="entry name" value="GRPE PROTEIN HOMOLOG, MITOCHONDRIAL"/>
    <property type="match status" value="1"/>
</dbReference>
<dbReference type="Pfam" id="PF01025">
    <property type="entry name" value="GrpE"/>
    <property type="match status" value="1"/>
</dbReference>
<evidence type="ECO:0000313" key="6">
    <source>
        <dbReference type="Proteomes" id="UP000229893"/>
    </source>
</evidence>
<evidence type="ECO:0000256" key="2">
    <source>
        <dbReference type="ARBA" id="ARBA00023186"/>
    </source>
</evidence>
<keyword evidence="2 3" id="KW-0143">Chaperone</keyword>
<dbReference type="InterPro" id="IPR013805">
    <property type="entry name" value="GrpE_CC"/>
</dbReference>
<evidence type="ECO:0000256" key="1">
    <source>
        <dbReference type="ARBA" id="ARBA00009054"/>
    </source>
</evidence>
<dbReference type="GO" id="GO:0006457">
    <property type="term" value="P:protein folding"/>
    <property type="evidence" value="ECO:0007669"/>
    <property type="project" value="InterPro"/>
</dbReference>
<dbReference type="HAMAP" id="MF_01151">
    <property type="entry name" value="GrpE"/>
    <property type="match status" value="1"/>
</dbReference>
<dbReference type="GO" id="GO:0005737">
    <property type="term" value="C:cytoplasm"/>
    <property type="evidence" value="ECO:0007669"/>
    <property type="project" value="UniProtKB-SubCell"/>
</dbReference>
<keyword evidence="3" id="KW-0963">Cytoplasm</keyword>
<evidence type="ECO:0000313" key="5">
    <source>
        <dbReference type="EMBL" id="PIR05238.1"/>
    </source>
</evidence>
<gene>
    <name evidence="3 5" type="primary">grpE</name>
    <name evidence="5" type="ORF">COV57_00130</name>
</gene>
<proteinExistence type="inferred from homology"/>